<evidence type="ECO:0000313" key="4">
    <source>
        <dbReference type="EMBL" id="RDK88209.1"/>
    </source>
</evidence>
<dbReference type="EMBL" id="QRAO01000001">
    <property type="protein sequence ID" value="RDK88209.1"/>
    <property type="molecule type" value="Genomic_DNA"/>
</dbReference>
<dbReference type="AlphaFoldDB" id="A0A370QIP1"/>
<protein>
    <submittedName>
        <fullName evidence="4">Putative secreted protein (Por secretion system target)</fullName>
    </submittedName>
</protein>
<keyword evidence="5" id="KW-1185">Reference proteome</keyword>
<dbReference type="SUPFAM" id="SSF63825">
    <property type="entry name" value="YWTD domain"/>
    <property type="match status" value="1"/>
</dbReference>
<evidence type="ECO:0000259" key="3">
    <source>
        <dbReference type="Pfam" id="PF18962"/>
    </source>
</evidence>
<feature type="signal peptide" evidence="2">
    <location>
        <begin position="1"/>
        <end position="20"/>
    </location>
</feature>
<evidence type="ECO:0000256" key="2">
    <source>
        <dbReference type="SAM" id="SignalP"/>
    </source>
</evidence>
<keyword evidence="1 2" id="KW-0732">Signal</keyword>
<feature type="domain" description="Secretion system C-terminal sorting" evidence="3">
    <location>
        <begin position="308"/>
        <end position="374"/>
    </location>
</feature>
<reference evidence="4 5" key="1">
    <citation type="submission" date="2018-07" db="EMBL/GenBank/DDBJ databases">
        <title>Genomic Encyclopedia of Type Strains, Phase IV (KMG-IV): sequencing the most valuable type-strain genomes for metagenomic binning, comparative biology and taxonomic classification.</title>
        <authorList>
            <person name="Goeker M."/>
        </authorList>
    </citation>
    <scope>NUCLEOTIDE SEQUENCE [LARGE SCALE GENOMIC DNA]</scope>
    <source>
        <strain evidence="4 5">DSM 101478</strain>
    </source>
</reference>
<dbReference type="InterPro" id="IPR026444">
    <property type="entry name" value="Secre_tail"/>
</dbReference>
<dbReference type="Pfam" id="PF18962">
    <property type="entry name" value="Por_Secre_tail"/>
    <property type="match status" value="1"/>
</dbReference>
<feature type="chain" id="PRO_5016571614" evidence="2">
    <location>
        <begin position="21"/>
        <end position="375"/>
    </location>
</feature>
<organism evidence="4 5">
    <name type="scientific">Marinirhabdus gelatinilytica</name>
    <dbReference type="NCBI Taxonomy" id="1703343"/>
    <lineage>
        <taxon>Bacteria</taxon>
        <taxon>Pseudomonadati</taxon>
        <taxon>Bacteroidota</taxon>
        <taxon>Flavobacteriia</taxon>
        <taxon>Flavobacteriales</taxon>
        <taxon>Flavobacteriaceae</taxon>
    </lineage>
</organism>
<gene>
    <name evidence="4" type="ORF">C8D94_10178</name>
</gene>
<dbReference type="NCBIfam" id="TIGR04183">
    <property type="entry name" value="Por_Secre_tail"/>
    <property type="match status" value="1"/>
</dbReference>
<evidence type="ECO:0000256" key="1">
    <source>
        <dbReference type="ARBA" id="ARBA00022729"/>
    </source>
</evidence>
<sequence length="375" mass="39352">MKKLHLIALAALFTAFASQAQLAEQGPADGVAPGPQVENSNALFDVEFIYDVGVTGSIGAQSQAGVIFFNDQYWVSTWNADTIHILDEFGGFVETFTIPGVSGTRGFTTDGTRLWIGAATLEIFEIDPVARTVINTINVTTTSDATARMAAYDPNLDGGNGGFWIGSFSSDIASVDMDGNELSVVTQAEHGQNLYGGVVDVLSPGGPYLWVHHLPGAVGDPDRDQIVQLSLPDALPTGVVYDFFDDAPAGTTEVVGGGIAISPAGEATADAVLIGLCQCSPSNLIFGIELIGSLGVDENQSQNFTMAPNPASGNTVAITSKLEGAMNVEVFDVTGKKVIQTNVDRDLDISSLSAGVYMVRINQNEVSVTKKLIVN</sequence>
<name>A0A370QIP1_9FLAO</name>
<proteinExistence type="predicted"/>
<accession>A0A370QIP1</accession>
<dbReference type="Proteomes" id="UP000255317">
    <property type="component" value="Unassembled WGS sequence"/>
</dbReference>
<evidence type="ECO:0000313" key="5">
    <source>
        <dbReference type="Proteomes" id="UP000255317"/>
    </source>
</evidence>
<comment type="caution">
    <text evidence="4">The sequence shown here is derived from an EMBL/GenBank/DDBJ whole genome shotgun (WGS) entry which is preliminary data.</text>
</comment>